<dbReference type="EMBL" id="CP081303">
    <property type="protein sequence ID" value="QZE13465.1"/>
    <property type="molecule type" value="Genomic_DNA"/>
</dbReference>
<sequence length="383" mass="44551">MDFKNKFEEIRPYRDHELKSVISELLQDETFLKVIDSIFPDQNEKKAILEIFASVNTVEQFQYEIIRPLVDKVAKMSSDGFQLLGKERFDTEKSHVFISNHRDIVLDPALLNVGIIKQDFRATEIAIGSNLLIYKWITDLVKLNRSFVVKRDIPVKQMMEASETLSNYIRTNILELNRSVWIAQKEGRSKDGVDRTQVALLKMLNISNPDSTVKQGFIDLDVIPISLSYEIEPCGELKVLELLRKRHEPDYKKGPGEDLKSMGAGIVKNKGRIVFQFGEPLNKKLSEIEDLKNKNKQLKIVAELMDQAIIENYKLWPFNFIAFDQLNKTDRFSNEYTTKDIEKFEKLTKESLSIIKEHHNEALELWLQMYSNPVQSKIDFKYL</sequence>
<organism evidence="1 2">
    <name type="scientific">Halosquirtibacter laminarini</name>
    <dbReference type="NCBI Taxonomy" id="3374600"/>
    <lineage>
        <taxon>Bacteria</taxon>
        <taxon>Pseudomonadati</taxon>
        <taxon>Bacteroidota</taxon>
        <taxon>Bacteroidia</taxon>
        <taxon>Marinilabiliales</taxon>
        <taxon>Prolixibacteraceae</taxon>
        <taxon>Halosquirtibacter</taxon>
    </lineage>
</organism>
<keyword evidence="1" id="KW-0012">Acyltransferase</keyword>
<accession>A0AC61ND43</accession>
<keyword evidence="1" id="KW-0808">Transferase</keyword>
<evidence type="ECO:0000313" key="2">
    <source>
        <dbReference type="Proteomes" id="UP000826212"/>
    </source>
</evidence>
<reference evidence="1" key="1">
    <citation type="submission" date="2021-08" db="EMBL/GenBank/DDBJ databases">
        <title>Novel anaerobic bacterium isolated from sea squirt in East Sea, Republic of Korea.</title>
        <authorList>
            <person name="Nguyen T.H."/>
            <person name="Li Z."/>
            <person name="Lee Y.-J."/>
            <person name="Ko J."/>
            <person name="Kim S.-G."/>
        </authorList>
    </citation>
    <scope>NUCLEOTIDE SEQUENCE</scope>
    <source>
        <strain evidence="1">KCTC 25031</strain>
    </source>
</reference>
<dbReference type="Proteomes" id="UP000826212">
    <property type="component" value="Chromosome"/>
</dbReference>
<evidence type="ECO:0000313" key="1">
    <source>
        <dbReference type="EMBL" id="QZE13465.1"/>
    </source>
</evidence>
<name>A0AC61ND43_9BACT</name>
<keyword evidence="2" id="KW-1185">Reference proteome</keyword>
<gene>
    <name evidence="1" type="ORF">K4L44_12855</name>
</gene>
<protein>
    <submittedName>
        <fullName evidence="1">Glycerol acyltransferase</fullName>
    </submittedName>
</protein>
<proteinExistence type="predicted"/>